<dbReference type="InterPro" id="IPR000667">
    <property type="entry name" value="Peptidase_S13"/>
</dbReference>
<dbReference type="NCBIfam" id="TIGR00666">
    <property type="entry name" value="PBP4"/>
    <property type="match status" value="1"/>
</dbReference>
<dbReference type="KEGG" id="scn:Solca_2088"/>
<evidence type="ECO:0000256" key="3">
    <source>
        <dbReference type="SAM" id="SignalP"/>
    </source>
</evidence>
<gene>
    <name evidence="4" type="ordered locus">Solca_2088</name>
</gene>
<keyword evidence="4" id="KW-0645">Protease</keyword>
<dbReference type="GO" id="GO:0006508">
    <property type="term" value="P:proteolysis"/>
    <property type="evidence" value="ECO:0007669"/>
    <property type="project" value="InterPro"/>
</dbReference>
<dbReference type="Pfam" id="PF02113">
    <property type="entry name" value="Peptidase_S13"/>
    <property type="match status" value="1"/>
</dbReference>
<dbReference type="InterPro" id="IPR012338">
    <property type="entry name" value="Beta-lactam/transpept-like"/>
</dbReference>
<evidence type="ECO:0000313" key="5">
    <source>
        <dbReference type="Proteomes" id="UP000007590"/>
    </source>
</evidence>
<dbReference type="OrthoDB" id="9802627at2"/>
<dbReference type="PRINTS" id="PR00922">
    <property type="entry name" value="DADACBPTASE3"/>
</dbReference>
<evidence type="ECO:0000256" key="2">
    <source>
        <dbReference type="ARBA" id="ARBA00022801"/>
    </source>
</evidence>
<keyword evidence="4" id="KW-0121">Carboxypeptidase</keyword>
<organism evidence="4 5">
    <name type="scientific">Solitalea canadensis (strain ATCC 29591 / DSM 3403 / JCM 21819 / LMG 8368 / NBRC 15130 / NCIMB 12057 / USAM 9D)</name>
    <name type="common">Flexibacter canadensis</name>
    <dbReference type="NCBI Taxonomy" id="929556"/>
    <lineage>
        <taxon>Bacteria</taxon>
        <taxon>Pseudomonadati</taxon>
        <taxon>Bacteroidota</taxon>
        <taxon>Sphingobacteriia</taxon>
        <taxon>Sphingobacteriales</taxon>
        <taxon>Sphingobacteriaceae</taxon>
        <taxon>Solitalea</taxon>
    </lineage>
</organism>
<dbReference type="HOGENOM" id="CLU_017692_1_2_10"/>
<dbReference type="Gene3D" id="3.40.710.10">
    <property type="entry name" value="DD-peptidase/beta-lactamase superfamily"/>
    <property type="match status" value="2"/>
</dbReference>
<reference evidence="4" key="1">
    <citation type="submission" date="2012-02" db="EMBL/GenBank/DDBJ databases">
        <title>The complete genome of Solitalea canadensis DSM 3403.</title>
        <authorList>
            <consortium name="US DOE Joint Genome Institute (JGI-PGF)"/>
            <person name="Lucas S."/>
            <person name="Copeland A."/>
            <person name="Lapidus A."/>
            <person name="Glavina del Rio T."/>
            <person name="Dalin E."/>
            <person name="Tice H."/>
            <person name="Bruce D."/>
            <person name="Goodwin L."/>
            <person name="Pitluck S."/>
            <person name="Peters L."/>
            <person name="Ovchinnikova G."/>
            <person name="Lu M."/>
            <person name="Kyrpides N."/>
            <person name="Mavromatis K."/>
            <person name="Ivanova N."/>
            <person name="Brettin T."/>
            <person name="Detter J.C."/>
            <person name="Han C."/>
            <person name="Larimer F."/>
            <person name="Land M."/>
            <person name="Hauser L."/>
            <person name="Markowitz V."/>
            <person name="Cheng J.-F."/>
            <person name="Hugenholtz P."/>
            <person name="Woyke T."/>
            <person name="Wu D."/>
            <person name="Spring S."/>
            <person name="Schroeder M."/>
            <person name="Kopitz M."/>
            <person name="Brambilla E."/>
            <person name="Klenk H.-P."/>
            <person name="Eisen J.A."/>
        </authorList>
    </citation>
    <scope>NUCLEOTIDE SEQUENCE</scope>
    <source>
        <strain evidence="4">DSM 3403</strain>
    </source>
</reference>
<keyword evidence="3" id="KW-0732">Signal</keyword>
<dbReference type="Proteomes" id="UP000007590">
    <property type="component" value="Chromosome"/>
</dbReference>
<name>H8KQZ6_SOLCM</name>
<dbReference type="eggNOG" id="COG2027">
    <property type="taxonomic scope" value="Bacteria"/>
</dbReference>
<proteinExistence type="inferred from homology"/>
<dbReference type="Gene3D" id="3.50.80.20">
    <property type="entry name" value="D-Ala-D-Ala carboxypeptidase C, peptidase S13"/>
    <property type="match status" value="1"/>
</dbReference>
<dbReference type="SUPFAM" id="SSF56601">
    <property type="entry name" value="beta-lactamase/transpeptidase-like"/>
    <property type="match status" value="1"/>
</dbReference>
<dbReference type="PANTHER" id="PTHR30023">
    <property type="entry name" value="D-ALANYL-D-ALANINE CARBOXYPEPTIDASE"/>
    <property type="match status" value="1"/>
</dbReference>
<dbReference type="EMBL" id="CP003349">
    <property type="protein sequence ID" value="AFD07142.1"/>
    <property type="molecule type" value="Genomic_DNA"/>
</dbReference>
<protein>
    <submittedName>
        <fullName evidence="4">D-alanyl-D-alanine carboxypeptidase, serine-type, PBP4 family</fullName>
    </submittedName>
</protein>
<dbReference type="RefSeq" id="WP_014680369.1">
    <property type="nucleotide sequence ID" value="NC_017770.1"/>
</dbReference>
<dbReference type="AlphaFoldDB" id="H8KQZ6"/>
<sequence length="471" mass="52126">MKKICILLLFLPSYFQSTAQTIRQKVDNSLSAFMKDEQLKYASVGITVLNAKTSEVVYSRNPDMGLAPASTLKTITSVTALSLLGEDFRYKTQIGYSGTIDHNGTLNGDLIIKGGGDPTLASWRYEDTKEDVIISIIVTAVKQAGIKRINGRLVADDSLFPSQTLPDGWIWQDIGNYYGAGASGLSWRENQYDLVLKPGISVGSDAQLISSKPKMDYLKFKNELKTGSKGIGDDAYVFLPPYCDFGYLRGEIGIDEKGLTISGSLPDPAYECAYRIKAALEQNALDFKIDITTARRLKIEEKSVPAISKVLTEIQSPSLGKIIYWFDRKSVNLYGEHLVKTIAMMQGKEASTTNGISVEQDFWTKQGIDKNALNIVDGSGLSPGNRITTSVMTKVLQYAYRQPWFNTFNTSLPDINGLKMKDGYINGVRSYAGYVNSKDGNTYIFSFIVNNFTGSPKTAREKMWSVIDQLK</sequence>
<dbReference type="GO" id="GO:0000270">
    <property type="term" value="P:peptidoglycan metabolic process"/>
    <property type="evidence" value="ECO:0007669"/>
    <property type="project" value="TreeGrafter"/>
</dbReference>
<evidence type="ECO:0000313" key="4">
    <source>
        <dbReference type="EMBL" id="AFD07142.1"/>
    </source>
</evidence>
<dbReference type="STRING" id="929556.Solca_2088"/>
<accession>H8KQZ6</accession>
<feature type="signal peptide" evidence="3">
    <location>
        <begin position="1"/>
        <end position="19"/>
    </location>
</feature>
<dbReference type="GO" id="GO:0004185">
    <property type="term" value="F:serine-type carboxypeptidase activity"/>
    <property type="evidence" value="ECO:0007669"/>
    <property type="project" value="InterPro"/>
</dbReference>
<feature type="chain" id="PRO_5003615205" evidence="3">
    <location>
        <begin position="20"/>
        <end position="471"/>
    </location>
</feature>
<evidence type="ECO:0000256" key="1">
    <source>
        <dbReference type="ARBA" id="ARBA00006096"/>
    </source>
</evidence>
<keyword evidence="2" id="KW-0378">Hydrolase</keyword>
<keyword evidence="5" id="KW-1185">Reference proteome</keyword>
<dbReference type="PANTHER" id="PTHR30023:SF0">
    <property type="entry name" value="PENICILLIN-SENSITIVE CARBOXYPEPTIDASE A"/>
    <property type="match status" value="1"/>
</dbReference>
<comment type="similarity">
    <text evidence="1">Belongs to the peptidase S13 family.</text>
</comment>